<name>A0A0J6YA11_9MYCO</name>
<evidence type="ECO:0000313" key="2">
    <source>
        <dbReference type="Proteomes" id="UP000036513"/>
    </source>
</evidence>
<dbReference type="RefSeq" id="WP_048473036.1">
    <property type="nucleotide sequence ID" value="NZ_JYNL01000065.1"/>
</dbReference>
<dbReference type="STRING" id="37916.MCHLDSM_05893"/>
<organism evidence="1 2">
    <name type="scientific">Mycolicibacterium chlorophenolicum</name>
    <dbReference type="NCBI Taxonomy" id="37916"/>
    <lineage>
        <taxon>Bacteria</taxon>
        <taxon>Bacillati</taxon>
        <taxon>Actinomycetota</taxon>
        <taxon>Actinomycetes</taxon>
        <taxon>Mycobacteriales</taxon>
        <taxon>Mycobacteriaceae</taxon>
        <taxon>Mycolicibacterium</taxon>
    </lineage>
</organism>
<protein>
    <recommendedName>
        <fullName evidence="3">ESX-1 secretion-associated protein</fullName>
    </recommendedName>
</protein>
<reference evidence="1 2" key="1">
    <citation type="journal article" date="2015" name="Genome Biol. Evol.">
        <title>Characterization of Three Mycobacterium spp. with Potential Use in Bioremediation by Genome Sequencing and Comparative Genomics.</title>
        <authorList>
            <person name="Das S."/>
            <person name="Pettersson B.M."/>
            <person name="Behra P.R."/>
            <person name="Ramesh M."/>
            <person name="Dasgupta S."/>
            <person name="Bhattacharya A."/>
            <person name="Kirsebom L.A."/>
        </authorList>
    </citation>
    <scope>NUCLEOTIDE SEQUENCE [LARGE SCALE GENOMIC DNA]</scope>
    <source>
        <strain evidence="1 2">DSM 43826</strain>
    </source>
</reference>
<dbReference type="AlphaFoldDB" id="A0A0J6YA11"/>
<dbReference type="InterPro" id="IPR022536">
    <property type="entry name" value="EspC"/>
</dbReference>
<keyword evidence="2" id="KW-1185">Reference proteome</keyword>
<dbReference type="PATRIC" id="fig|37916.4.peg.5913"/>
<accession>A0A0J6YA11</accession>
<evidence type="ECO:0000313" key="1">
    <source>
        <dbReference type="EMBL" id="KMO69781.1"/>
    </source>
</evidence>
<sequence>MTEPIRITPDVLIATANDHDEVVQHVEAARERGSDISAAVQSYGPIMHQLKAAVGDVLLDRDTALAEHAARHRNASDDLRRGAAVYVNEDEQNAAQISQVPNV</sequence>
<evidence type="ECO:0008006" key="3">
    <source>
        <dbReference type="Google" id="ProtNLM"/>
    </source>
</evidence>
<comment type="caution">
    <text evidence="1">The sequence shown here is derived from an EMBL/GenBank/DDBJ whole genome shotgun (WGS) entry which is preliminary data.</text>
</comment>
<gene>
    <name evidence="1" type="ORF">MCHLDSM_05893</name>
</gene>
<dbReference type="Proteomes" id="UP000036513">
    <property type="component" value="Unassembled WGS sequence"/>
</dbReference>
<proteinExistence type="predicted"/>
<dbReference type="Pfam" id="PF10824">
    <property type="entry name" value="T7SS_ESX_EspC"/>
    <property type="match status" value="1"/>
</dbReference>
<dbReference type="GO" id="GO:0009306">
    <property type="term" value="P:protein secretion"/>
    <property type="evidence" value="ECO:0007669"/>
    <property type="project" value="InterPro"/>
</dbReference>
<dbReference type="EMBL" id="JYNL01000065">
    <property type="protein sequence ID" value="KMO69781.1"/>
    <property type="molecule type" value="Genomic_DNA"/>
</dbReference>